<dbReference type="RefSeq" id="WP_077478457.1">
    <property type="nucleotide sequence ID" value="NZ_MLHL01000042.1"/>
</dbReference>
<name>A0A1V3IZC6_9PAST</name>
<evidence type="ECO:0000313" key="1">
    <source>
        <dbReference type="EMBL" id="OOF47814.1"/>
    </source>
</evidence>
<gene>
    <name evidence="1" type="ORF">BKK52_07810</name>
</gene>
<protein>
    <recommendedName>
        <fullName evidence="3">DUF1456 domain-containing protein</fullName>
    </recommendedName>
</protein>
<reference evidence="1 2" key="1">
    <citation type="submission" date="2016-10" db="EMBL/GenBank/DDBJ databases">
        <title>Rodentibacter gen. nov. and new species.</title>
        <authorList>
            <person name="Christensen H."/>
        </authorList>
    </citation>
    <scope>NUCLEOTIDE SEQUENCE [LARGE SCALE GENOMIC DNA]</scope>
    <source>
        <strain evidence="1 2">H1987082031</strain>
    </source>
</reference>
<accession>A0A1V3IZC6</accession>
<organism evidence="1 2">
    <name type="scientific">Rodentibacter trehalosifermentans</name>
    <dbReference type="NCBI Taxonomy" id="1908263"/>
    <lineage>
        <taxon>Bacteria</taxon>
        <taxon>Pseudomonadati</taxon>
        <taxon>Pseudomonadota</taxon>
        <taxon>Gammaproteobacteria</taxon>
        <taxon>Pasteurellales</taxon>
        <taxon>Pasteurellaceae</taxon>
        <taxon>Rodentibacter</taxon>
    </lineage>
</organism>
<dbReference type="Proteomes" id="UP000189161">
    <property type="component" value="Unassembled WGS sequence"/>
</dbReference>
<dbReference type="OrthoDB" id="5690374at2"/>
<sequence length="97" mass="11420">MNLLSMTKNQIFNLLYNLSGYSFNEKAFVELLKKRGFEASTGKIRNWRRANTDNQNYRPVPDFVLEVIFEEFFKAKRANDGVLTLPFIQPVKKIEEK</sequence>
<keyword evidence="2" id="KW-1185">Reference proteome</keyword>
<proteinExistence type="predicted"/>
<dbReference type="AlphaFoldDB" id="A0A1V3IZC6"/>
<evidence type="ECO:0008006" key="3">
    <source>
        <dbReference type="Google" id="ProtNLM"/>
    </source>
</evidence>
<comment type="caution">
    <text evidence="1">The sequence shown here is derived from an EMBL/GenBank/DDBJ whole genome shotgun (WGS) entry which is preliminary data.</text>
</comment>
<evidence type="ECO:0000313" key="2">
    <source>
        <dbReference type="Proteomes" id="UP000189161"/>
    </source>
</evidence>
<dbReference type="EMBL" id="MLHL01000042">
    <property type="protein sequence ID" value="OOF47814.1"/>
    <property type="molecule type" value="Genomic_DNA"/>
</dbReference>